<feature type="compositionally biased region" description="Polar residues" evidence="1">
    <location>
        <begin position="1"/>
        <end position="11"/>
    </location>
</feature>
<dbReference type="EMBL" id="KV417324">
    <property type="protein sequence ID" value="KZO91346.1"/>
    <property type="molecule type" value="Genomic_DNA"/>
</dbReference>
<evidence type="ECO:0000256" key="1">
    <source>
        <dbReference type="SAM" id="MobiDB-lite"/>
    </source>
</evidence>
<keyword evidence="4" id="KW-1185">Reference proteome</keyword>
<gene>
    <name evidence="3" type="ORF">CALVIDRAFT_347395</name>
</gene>
<protein>
    <submittedName>
        <fullName evidence="3">Uncharacterized protein</fullName>
    </submittedName>
</protein>
<dbReference type="OrthoDB" id="10603016at2759"/>
<dbReference type="AlphaFoldDB" id="A0A167H851"/>
<dbReference type="Proteomes" id="UP000076738">
    <property type="component" value="Unassembled WGS sequence"/>
</dbReference>
<evidence type="ECO:0000313" key="4">
    <source>
        <dbReference type="Proteomes" id="UP000076738"/>
    </source>
</evidence>
<accession>A0A167H851</accession>
<organism evidence="3 4">
    <name type="scientific">Calocera viscosa (strain TUFC12733)</name>
    <dbReference type="NCBI Taxonomy" id="1330018"/>
    <lineage>
        <taxon>Eukaryota</taxon>
        <taxon>Fungi</taxon>
        <taxon>Dikarya</taxon>
        <taxon>Basidiomycota</taxon>
        <taxon>Agaricomycotina</taxon>
        <taxon>Dacrymycetes</taxon>
        <taxon>Dacrymycetales</taxon>
        <taxon>Dacrymycetaceae</taxon>
        <taxon>Calocera</taxon>
    </lineage>
</organism>
<keyword evidence="2" id="KW-0812">Transmembrane</keyword>
<evidence type="ECO:0000256" key="2">
    <source>
        <dbReference type="SAM" id="Phobius"/>
    </source>
</evidence>
<proteinExistence type="predicted"/>
<evidence type="ECO:0000313" key="3">
    <source>
        <dbReference type="EMBL" id="KZO91346.1"/>
    </source>
</evidence>
<feature type="transmembrane region" description="Helical" evidence="2">
    <location>
        <begin position="48"/>
        <end position="69"/>
    </location>
</feature>
<reference evidence="3 4" key="1">
    <citation type="journal article" date="2016" name="Mol. Biol. Evol.">
        <title>Comparative Genomics of Early-Diverging Mushroom-Forming Fungi Provides Insights into the Origins of Lignocellulose Decay Capabilities.</title>
        <authorList>
            <person name="Nagy L.G."/>
            <person name="Riley R."/>
            <person name="Tritt A."/>
            <person name="Adam C."/>
            <person name="Daum C."/>
            <person name="Floudas D."/>
            <person name="Sun H."/>
            <person name="Yadav J.S."/>
            <person name="Pangilinan J."/>
            <person name="Larsson K.H."/>
            <person name="Matsuura K."/>
            <person name="Barry K."/>
            <person name="Labutti K."/>
            <person name="Kuo R."/>
            <person name="Ohm R.A."/>
            <person name="Bhattacharya S.S."/>
            <person name="Shirouzu T."/>
            <person name="Yoshinaga Y."/>
            <person name="Martin F.M."/>
            <person name="Grigoriev I.V."/>
            <person name="Hibbett D.S."/>
        </authorList>
    </citation>
    <scope>NUCLEOTIDE SEQUENCE [LARGE SCALE GENOMIC DNA]</scope>
    <source>
        <strain evidence="3 4">TUFC12733</strain>
    </source>
</reference>
<feature type="region of interest" description="Disordered" evidence="1">
    <location>
        <begin position="1"/>
        <end position="42"/>
    </location>
</feature>
<keyword evidence="2" id="KW-0472">Membrane</keyword>
<sequence length="119" mass="12650">MSAPISQSTSDLKPAGPLGTSAVPAPPTKEHQPSTSVTKRPKDSSAWYTYWVGLLAQLVLILGVGWLGASELVHGLVLVLLNGGNWRGTEWSEAGCERRARGFRDGRGGPRGWSLVVVS</sequence>
<keyword evidence="2" id="KW-1133">Transmembrane helix</keyword>
<name>A0A167H851_CALVF</name>